<dbReference type="InterPro" id="IPR047664">
    <property type="entry name" value="SWEET"/>
</dbReference>
<keyword evidence="11 12" id="KW-0472">Membrane</keyword>
<feature type="transmembrane region" description="Helical" evidence="12">
    <location>
        <begin position="173"/>
        <end position="193"/>
    </location>
</feature>
<evidence type="ECO:0000313" key="13">
    <source>
        <dbReference type="EMBL" id="PAV56387.1"/>
    </source>
</evidence>
<keyword evidence="7 12" id="KW-0812">Transmembrane</keyword>
<comment type="subcellular location">
    <subcellularLocation>
        <location evidence="1">Cell membrane</location>
        <topology evidence="1">Multi-pass membrane protein</topology>
    </subcellularLocation>
    <subcellularLocation>
        <location evidence="2">Golgi apparatus membrane</location>
        <topology evidence="2">Multi-pass membrane protein</topology>
    </subcellularLocation>
</comment>
<evidence type="ECO:0000256" key="8">
    <source>
        <dbReference type="ARBA" id="ARBA00022737"/>
    </source>
</evidence>
<dbReference type="PANTHER" id="PTHR10791">
    <property type="entry name" value="RAG1-ACTIVATING PROTEIN 1"/>
    <property type="match status" value="1"/>
</dbReference>
<evidence type="ECO:0000256" key="10">
    <source>
        <dbReference type="ARBA" id="ARBA00023034"/>
    </source>
</evidence>
<evidence type="ECO:0000256" key="9">
    <source>
        <dbReference type="ARBA" id="ARBA00022989"/>
    </source>
</evidence>
<gene>
    <name evidence="13" type="ORF">WR25_15496</name>
</gene>
<evidence type="ECO:0000256" key="11">
    <source>
        <dbReference type="ARBA" id="ARBA00023136"/>
    </source>
</evidence>
<dbReference type="Proteomes" id="UP000218231">
    <property type="component" value="Unassembled WGS sequence"/>
</dbReference>
<evidence type="ECO:0000256" key="12">
    <source>
        <dbReference type="RuleBase" id="RU910715"/>
    </source>
</evidence>
<evidence type="ECO:0000313" key="14">
    <source>
        <dbReference type="Proteomes" id="UP000218231"/>
    </source>
</evidence>
<keyword evidence="10" id="KW-0333">Golgi apparatus</keyword>
<feature type="transmembrane region" description="Helical" evidence="12">
    <location>
        <begin position="141"/>
        <end position="161"/>
    </location>
</feature>
<keyword evidence="14" id="KW-1185">Reference proteome</keyword>
<proteinExistence type="inferred from homology"/>
<dbReference type="OrthoDB" id="409725at2759"/>
<comment type="caution">
    <text evidence="13">The sequence shown here is derived from an EMBL/GenBank/DDBJ whole genome shotgun (WGS) entry which is preliminary data.</text>
</comment>
<evidence type="ECO:0000256" key="6">
    <source>
        <dbReference type="ARBA" id="ARBA00022597"/>
    </source>
</evidence>
<feature type="transmembrane region" description="Helical" evidence="12">
    <location>
        <begin position="205"/>
        <end position="223"/>
    </location>
</feature>
<keyword evidence="8" id="KW-0677">Repeat</keyword>
<feature type="transmembrane region" description="Helical" evidence="12">
    <location>
        <begin position="107"/>
        <end position="129"/>
    </location>
</feature>
<dbReference type="EMBL" id="LIAE01010705">
    <property type="protein sequence ID" value="PAV56387.1"/>
    <property type="molecule type" value="Genomic_DNA"/>
</dbReference>
<keyword evidence="5" id="KW-1003">Cell membrane</keyword>
<accession>A0A2A2J402</accession>
<dbReference type="InterPro" id="IPR004316">
    <property type="entry name" value="SWEET_rpt"/>
</dbReference>
<comment type="function">
    <text evidence="12">Mediates sugar transport across membranes.</text>
</comment>
<dbReference type="PANTHER" id="PTHR10791:SF112">
    <property type="entry name" value="SUGAR TRANSPORTER SWEET1"/>
    <property type="match status" value="1"/>
</dbReference>
<evidence type="ECO:0000256" key="5">
    <source>
        <dbReference type="ARBA" id="ARBA00022475"/>
    </source>
</evidence>
<dbReference type="Gene3D" id="1.20.1280.290">
    <property type="match status" value="1"/>
</dbReference>
<comment type="caution">
    <text evidence="12">Lacks conserved residue(s) required for the propagation of feature annotation.</text>
</comment>
<evidence type="ECO:0000256" key="7">
    <source>
        <dbReference type="ARBA" id="ARBA00022692"/>
    </source>
</evidence>
<organism evidence="13 14">
    <name type="scientific">Diploscapter pachys</name>
    <dbReference type="NCBI Taxonomy" id="2018661"/>
    <lineage>
        <taxon>Eukaryota</taxon>
        <taxon>Metazoa</taxon>
        <taxon>Ecdysozoa</taxon>
        <taxon>Nematoda</taxon>
        <taxon>Chromadorea</taxon>
        <taxon>Rhabditida</taxon>
        <taxon>Rhabditina</taxon>
        <taxon>Rhabditomorpha</taxon>
        <taxon>Rhabditoidea</taxon>
        <taxon>Rhabditidae</taxon>
        <taxon>Diploscapter</taxon>
    </lineage>
</organism>
<protein>
    <recommendedName>
        <fullName evidence="12">Sugar transporter SWEET</fullName>
    </recommendedName>
</protein>
<name>A0A2A2J402_9BILA</name>
<dbReference type="AlphaFoldDB" id="A0A2A2J402"/>
<dbReference type="FunFam" id="1.20.1280.290:FF:000004">
    <property type="entry name" value="Sugar transporter SWEET"/>
    <property type="match status" value="1"/>
</dbReference>
<dbReference type="GO" id="GO:0000139">
    <property type="term" value="C:Golgi membrane"/>
    <property type="evidence" value="ECO:0007669"/>
    <property type="project" value="UniProtKB-SubCell"/>
</dbReference>
<keyword evidence="6 12" id="KW-0762">Sugar transport</keyword>
<dbReference type="GO" id="GO:0051119">
    <property type="term" value="F:sugar transmembrane transporter activity"/>
    <property type="evidence" value="ECO:0007669"/>
    <property type="project" value="InterPro"/>
</dbReference>
<reference evidence="13 14" key="1">
    <citation type="journal article" date="2017" name="Curr. Biol.">
        <title>Genome architecture and evolution of a unichromosomal asexual nematode.</title>
        <authorList>
            <person name="Fradin H."/>
            <person name="Zegar C."/>
            <person name="Gutwein M."/>
            <person name="Lucas J."/>
            <person name="Kovtun M."/>
            <person name="Corcoran D."/>
            <person name="Baugh L.R."/>
            <person name="Kiontke K."/>
            <person name="Gunsalus K."/>
            <person name="Fitch D.H."/>
            <person name="Piano F."/>
        </authorList>
    </citation>
    <scope>NUCLEOTIDE SEQUENCE [LARGE SCALE GENOMIC DNA]</scope>
    <source>
        <strain evidence="13">PF1309</strain>
    </source>
</reference>
<evidence type="ECO:0000256" key="1">
    <source>
        <dbReference type="ARBA" id="ARBA00004651"/>
    </source>
</evidence>
<evidence type="ECO:0000256" key="2">
    <source>
        <dbReference type="ARBA" id="ARBA00004653"/>
    </source>
</evidence>
<dbReference type="Pfam" id="PF03083">
    <property type="entry name" value="MtN3_slv"/>
    <property type="match status" value="1"/>
</dbReference>
<evidence type="ECO:0000256" key="3">
    <source>
        <dbReference type="ARBA" id="ARBA00007809"/>
    </source>
</evidence>
<dbReference type="GO" id="GO:0005886">
    <property type="term" value="C:plasma membrane"/>
    <property type="evidence" value="ECO:0007669"/>
    <property type="project" value="UniProtKB-SubCell"/>
</dbReference>
<evidence type="ECO:0000256" key="4">
    <source>
        <dbReference type="ARBA" id="ARBA00022448"/>
    </source>
</evidence>
<keyword evidence="4 12" id="KW-0813">Transport</keyword>
<keyword evidence="9 12" id="KW-1133">Transmembrane helix</keyword>
<sequence length="253" mass="28458">MKEEEEKWEGKIGMREVSLLQASRAVNRGELAGLLNAEMRNAKFTNLDEQEDDEGNSGRWALALSSYPTCQSLRSPQPSVFSCAAWRFALKFEDGGPQTGREELRFLLYYLNRIIFLELICGAFAIYGVNYMELEDGGKSWLGTVCILLNIATIGAPLFQIGEVFRTKSSESLPLPLCLASFAVSVQWLAYGIIVEDFVIQMPNYIATFLSIVQLSLFVIYPANGARHGDKVYETMKEDYDKYGNNNDIKLDI</sequence>
<comment type="similarity">
    <text evidence="3 12">Belongs to the SWEET sugar transporter family.</text>
</comment>